<evidence type="ECO:0008006" key="4">
    <source>
        <dbReference type="Google" id="ProtNLM"/>
    </source>
</evidence>
<evidence type="ECO:0000313" key="3">
    <source>
        <dbReference type="Proteomes" id="UP001500956"/>
    </source>
</evidence>
<keyword evidence="1" id="KW-0472">Membrane</keyword>
<keyword evidence="1" id="KW-1133">Transmembrane helix</keyword>
<dbReference type="EMBL" id="BAABID010000013">
    <property type="protein sequence ID" value="GAA4732525.1"/>
    <property type="molecule type" value="Genomic_DNA"/>
</dbReference>
<reference evidence="3" key="1">
    <citation type="journal article" date="2019" name="Int. J. Syst. Evol. Microbiol.">
        <title>The Global Catalogue of Microorganisms (GCM) 10K type strain sequencing project: providing services to taxonomists for standard genome sequencing and annotation.</title>
        <authorList>
            <consortium name="The Broad Institute Genomics Platform"/>
            <consortium name="The Broad Institute Genome Sequencing Center for Infectious Disease"/>
            <person name="Wu L."/>
            <person name="Ma J."/>
        </authorList>
    </citation>
    <scope>NUCLEOTIDE SEQUENCE [LARGE SCALE GENOMIC DNA]</scope>
    <source>
        <strain evidence="3">JCM 18063</strain>
    </source>
</reference>
<dbReference type="Proteomes" id="UP001500956">
    <property type="component" value="Unassembled WGS sequence"/>
</dbReference>
<comment type="caution">
    <text evidence="2">The sequence shown here is derived from an EMBL/GenBank/DDBJ whole genome shotgun (WGS) entry which is preliminary data.</text>
</comment>
<proteinExistence type="predicted"/>
<protein>
    <recommendedName>
        <fullName evidence="4">DUF4235 domain-containing protein</fullName>
    </recommendedName>
</protein>
<evidence type="ECO:0000313" key="2">
    <source>
        <dbReference type="EMBL" id="GAA4732525.1"/>
    </source>
</evidence>
<keyword evidence="3" id="KW-1185">Reference proteome</keyword>
<dbReference type="InterPro" id="IPR025329">
    <property type="entry name" value="DUF4235"/>
</dbReference>
<feature type="transmembrane region" description="Helical" evidence="1">
    <location>
        <begin position="53"/>
        <end position="72"/>
    </location>
</feature>
<sequence>MEMSEHSEPSLAVKVATMGATLAAGWVAQKLIKTIWEKATGSDAPIDLDADDIPVVQAITFAAVTGGVAVLARRLARQGVAKAVDRRAEKVSVV</sequence>
<keyword evidence="1" id="KW-0812">Transmembrane</keyword>
<gene>
    <name evidence="2" type="ORF">GCM10023216_25870</name>
</gene>
<accession>A0ABP8YN15</accession>
<dbReference type="Pfam" id="PF14019">
    <property type="entry name" value="DUF4235"/>
    <property type="match status" value="1"/>
</dbReference>
<name>A0ABP8YN15_9MICO</name>
<evidence type="ECO:0000256" key="1">
    <source>
        <dbReference type="SAM" id="Phobius"/>
    </source>
</evidence>
<organism evidence="2 3">
    <name type="scientific">Isoptericola chiayiensis</name>
    <dbReference type="NCBI Taxonomy" id="579446"/>
    <lineage>
        <taxon>Bacteria</taxon>
        <taxon>Bacillati</taxon>
        <taxon>Actinomycetota</taxon>
        <taxon>Actinomycetes</taxon>
        <taxon>Micrococcales</taxon>
        <taxon>Promicromonosporaceae</taxon>
        <taxon>Isoptericola</taxon>
    </lineage>
</organism>